<dbReference type="GO" id="GO:0005524">
    <property type="term" value="F:ATP binding"/>
    <property type="evidence" value="ECO:0007669"/>
    <property type="project" value="UniProtKB-KW"/>
</dbReference>
<dbReference type="STRING" id="5539.A0A3E2HMR4"/>
<dbReference type="GO" id="GO:0004823">
    <property type="term" value="F:leucine-tRNA ligase activity"/>
    <property type="evidence" value="ECO:0007669"/>
    <property type="project" value="UniProtKB-EC"/>
</dbReference>
<name>A0A3E2HMR4_SCYLI</name>
<keyword evidence="7" id="KW-0030">Aminoacyl-tRNA synthetase</keyword>
<protein>
    <recommendedName>
        <fullName evidence="2">leucine--tRNA ligase</fullName>
        <ecNumber evidence="2">6.1.1.4</ecNumber>
    </recommendedName>
</protein>
<dbReference type="GO" id="GO:0005739">
    <property type="term" value="C:mitochondrion"/>
    <property type="evidence" value="ECO:0007669"/>
    <property type="project" value="TreeGrafter"/>
</dbReference>
<evidence type="ECO:0000256" key="6">
    <source>
        <dbReference type="ARBA" id="ARBA00022917"/>
    </source>
</evidence>
<comment type="caution">
    <text evidence="10">The sequence shown here is derived from an EMBL/GenBank/DDBJ whole genome shotgun (WGS) entry which is preliminary data.</text>
</comment>
<dbReference type="SUPFAM" id="SSF47323">
    <property type="entry name" value="Anticodon-binding domain of a subclass of class I aminoacyl-tRNA synthetases"/>
    <property type="match status" value="1"/>
</dbReference>
<proteinExistence type="inferred from homology"/>
<feature type="non-terminal residue" evidence="10">
    <location>
        <position position="287"/>
    </location>
</feature>
<dbReference type="GO" id="GO:0006429">
    <property type="term" value="P:leucyl-tRNA aminoacylation"/>
    <property type="evidence" value="ECO:0007669"/>
    <property type="project" value="InterPro"/>
</dbReference>
<evidence type="ECO:0000313" key="10">
    <source>
        <dbReference type="EMBL" id="RFU34665.1"/>
    </source>
</evidence>
<dbReference type="InterPro" id="IPR009080">
    <property type="entry name" value="tRNAsynth_Ia_anticodon-bd"/>
</dbReference>
<reference evidence="10 11" key="1">
    <citation type="submission" date="2018-05" db="EMBL/GenBank/DDBJ databases">
        <title>Draft genome sequence of Scytalidium lignicola DSM 105466, a ubiquitous saprotrophic fungus.</title>
        <authorList>
            <person name="Buettner E."/>
            <person name="Gebauer A.M."/>
            <person name="Hofrichter M."/>
            <person name="Liers C."/>
            <person name="Kellner H."/>
        </authorList>
    </citation>
    <scope>NUCLEOTIDE SEQUENCE [LARGE SCALE GENOMIC DNA]</scope>
    <source>
        <strain evidence="10 11">DSM 105466</strain>
    </source>
</reference>
<dbReference type="InterPro" id="IPR002302">
    <property type="entry name" value="Leu-tRNA-ligase"/>
</dbReference>
<keyword evidence="3" id="KW-0436">Ligase</keyword>
<dbReference type="Pfam" id="PF08264">
    <property type="entry name" value="Anticodon_1"/>
    <property type="match status" value="1"/>
</dbReference>
<dbReference type="GO" id="GO:0032543">
    <property type="term" value="P:mitochondrial translation"/>
    <property type="evidence" value="ECO:0007669"/>
    <property type="project" value="TreeGrafter"/>
</dbReference>
<comment type="similarity">
    <text evidence="1">Belongs to the class-I aminoacyl-tRNA synthetase family.</text>
</comment>
<keyword evidence="5" id="KW-0067">ATP-binding</keyword>
<dbReference type="Gene3D" id="3.10.20.590">
    <property type="match status" value="1"/>
</dbReference>
<evidence type="ECO:0000256" key="1">
    <source>
        <dbReference type="ARBA" id="ARBA00005594"/>
    </source>
</evidence>
<evidence type="ECO:0000256" key="3">
    <source>
        <dbReference type="ARBA" id="ARBA00022598"/>
    </source>
</evidence>
<organism evidence="10 11">
    <name type="scientific">Scytalidium lignicola</name>
    <name type="common">Hyphomycete</name>
    <dbReference type="NCBI Taxonomy" id="5539"/>
    <lineage>
        <taxon>Eukaryota</taxon>
        <taxon>Fungi</taxon>
        <taxon>Dikarya</taxon>
        <taxon>Ascomycota</taxon>
        <taxon>Pezizomycotina</taxon>
        <taxon>Leotiomycetes</taxon>
        <taxon>Leotiomycetes incertae sedis</taxon>
        <taxon>Scytalidium</taxon>
    </lineage>
</organism>
<dbReference type="SUPFAM" id="SSF52374">
    <property type="entry name" value="Nucleotidylyl transferase"/>
    <property type="match status" value="1"/>
</dbReference>
<dbReference type="OrthoDB" id="15954at2759"/>
<evidence type="ECO:0000259" key="9">
    <source>
        <dbReference type="Pfam" id="PF08264"/>
    </source>
</evidence>
<evidence type="ECO:0000313" key="11">
    <source>
        <dbReference type="Proteomes" id="UP000258309"/>
    </source>
</evidence>
<dbReference type="AlphaFoldDB" id="A0A3E2HMR4"/>
<dbReference type="Gene3D" id="1.10.730.10">
    <property type="entry name" value="Isoleucyl-tRNA Synthetase, Domain 1"/>
    <property type="match status" value="1"/>
</dbReference>
<keyword evidence="11" id="KW-1185">Reference proteome</keyword>
<keyword evidence="4" id="KW-0547">Nucleotide-binding</keyword>
<accession>A0A3E2HMR4</accession>
<feature type="domain" description="Methionyl/Valyl/Leucyl/Isoleucyl-tRNA synthetase anticodon-binding" evidence="9">
    <location>
        <begin position="108"/>
        <end position="231"/>
    </location>
</feature>
<dbReference type="PANTHER" id="PTHR43740:SF2">
    <property type="entry name" value="LEUCINE--TRNA LIGASE, MITOCHONDRIAL"/>
    <property type="match status" value="1"/>
</dbReference>
<evidence type="ECO:0000256" key="2">
    <source>
        <dbReference type="ARBA" id="ARBA00013164"/>
    </source>
</evidence>
<dbReference type="PANTHER" id="PTHR43740">
    <property type="entry name" value="LEUCYL-TRNA SYNTHETASE"/>
    <property type="match status" value="1"/>
</dbReference>
<evidence type="ECO:0000256" key="7">
    <source>
        <dbReference type="ARBA" id="ARBA00023146"/>
    </source>
</evidence>
<gene>
    <name evidence="10" type="ORF">B7463_g1597</name>
</gene>
<feature type="non-terminal residue" evidence="10">
    <location>
        <position position="1"/>
    </location>
</feature>
<keyword evidence="6" id="KW-0648">Protein biosynthesis</keyword>
<comment type="catalytic activity">
    <reaction evidence="8">
        <text>tRNA(Leu) + L-leucine + ATP = L-leucyl-tRNA(Leu) + AMP + diphosphate</text>
        <dbReference type="Rhea" id="RHEA:11688"/>
        <dbReference type="Rhea" id="RHEA-COMP:9613"/>
        <dbReference type="Rhea" id="RHEA-COMP:9622"/>
        <dbReference type="ChEBI" id="CHEBI:30616"/>
        <dbReference type="ChEBI" id="CHEBI:33019"/>
        <dbReference type="ChEBI" id="CHEBI:57427"/>
        <dbReference type="ChEBI" id="CHEBI:78442"/>
        <dbReference type="ChEBI" id="CHEBI:78494"/>
        <dbReference type="ChEBI" id="CHEBI:456215"/>
        <dbReference type="EC" id="6.1.1.4"/>
    </reaction>
</comment>
<sequence length="287" mass="32089">MSKSKHNGVPLGDCLSKYGADATRAHMLFQAPVTEVLEWDEERIAGITRWLRRLHDFIRRESTGWESVQQSGEAQFNAERYFTDAMKALKDSSDKKEGEKLRVFEANKSVWRAVQQTILSVTESYGTTYSLNTVVSDLMGLTNTIIDTASLQDPLIQHHATKALLQMMAPITPAFSEECWELITNPSSPHQTSVFDYPFPTPDNTMDMLTLNTQPCAVQINGKLKFAVDIPIPPAELSGEKLTSWVKKQILQTEEGKSKLAVGGKMDVEKARKVIVVRGGRTVNFVL</sequence>
<dbReference type="InterPro" id="IPR013155">
    <property type="entry name" value="M/V/L/I-tRNA-synth_anticd-bd"/>
</dbReference>
<dbReference type="EC" id="6.1.1.4" evidence="2"/>
<evidence type="ECO:0000256" key="8">
    <source>
        <dbReference type="ARBA" id="ARBA00047469"/>
    </source>
</evidence>
<evidence type="ECO:0000256" key="5">
    <source>
        <dbReference type="ARBA" id="ARBA00022840"/>
    </source>
</evidence>
<dbReference type="Proteomes" id="UP000258309">
    <property type="component" value="Unassembled WGS sequence"/>
</dbReference>
<dbReference type="EMBL" id="NCSJ02000017">
    <property type="protein sequence ID" value="RFU34665.1"/>
    <property type="molecule type" value="Genomic_DNA"/>
</dbReference>
<evidence type="ECO:0000256" key="4">
    <source>
        <dbReference type="ARBA" id="ARBA00022741"/>
    </source>
</evidence>